<evidence type="ECO:0000313" key="3">
    <source>
        <dbReference type="EMBL" id="NML11099.1"/>
    </source>
</evidence>
<organism evidence="3 4">
    <name type="scientific">Sphingobium psychrophilum</name>
    <dbReference type="NCBI Taxonomy" id="2728834"/>
    <lineage>
        <taxon>Bacteria</taxon>
        <taxon>Pseudomonadati</taxon>
        <taxon>Pseudomonadota</taxon>
        <taxon>Alphaproteobacteria</taxon>
        <taxon>Sphingomonadales</taxon>
        <taxon>Sphingomonadaceae</taxon>
        <taxon>Sphingobium</taxon>
    </lineage>
</organism>
<dbReference type="AlphaFoldDB" id="A0A7X9WWB8"/>
<evidence type="ECO:0000256" key="1">
    <source>
        <dbReference type="SAM" id="MobiDB-lite"/>
    </source>
</evidence>
<feature type="domain" description="PilZ" evidence="2">
    <location>
        <begin position="8"/>
        <end position="84"/>
    </location>
</feature>
<sequence>MDLPPRAKRSTVFMDAHVHLGESLAARQLVRIRDISEGGAKVQGRSPGVGARVTIMRGATEIPARVVWTTGQHFGVAFDEPADVEAVLKAATPKSPDRPVYAKALTSGLTPGPAQVRRTMPRTRTLPPTNRSTFGLRLASIDS</sequence>
<dbReference type="Proteomes" id="UP000519023">
    <property type="component" value="Unassembled WGS sequence"/>
</dbReference>
<dbReference type="RefSeq" id="WP_169573627.1">
    <property type="nucleotide sequence ID" value="NZ_JABBFV010000008.1"/>
</dbReference>
<name>A0A7X9WWB8_9SPHN</name>
<dbReference type="InterPro" id="IPR009875">
    <property type="entry name" value="PilZ_domain"/>
</dbReference>
<proteinExistence type="predicted"/>
<protein>
    <submittedName>
        <fullName evidence="3">PilZ domain-containing protein</fullName>
    </submittedName>
</protein>
<feature type="region of interest" description="Disordered" evidence="1">
    <location>
        <begin position="105"/>
        <end position="134"/>
    </location>
</feature>
<dbReference type="Pfam" id="PF07238">
    <property type="entry name" value="PilZ"/>
    <property type="match status" value="1"/>
</dbReference>
<dbReference type="EMBL" id="JABBFV010000008">
    <property type="protein sequence ID" value="NML11099.1"/>
    <property type="molecule type" value="Genomic_DNA"/>
</dbReference>
<dbReference type="GO" id="GO:0035438">
    <property type="term" value="F:cyclic-di-GMP binding"/>
    <property type="evidence" value="ECO:0007669"/>
    <property type="project" value="InterPro"/>
</dbReference>
<accession>A0A7X9WWB8</accession>
<dbReference type="SUPFAM" id="SSF141371">
    <property type="entry name" value="PilZ domain-like"/>
    <property type="match status" value="1"/>
</dbReference>
<feature type="compositionally biased region" description="Low complexity" evidence="1">
    <location>
        <begin position="122"/>
        <end position="133"/>
    </location>
</feature>
<evidence type="ECO:0000259" key="2">
    <source>
        <dbReference type="Pfam" id="PF07238"/>
    </source>
</evidence>
<gene>
    <name evidence="3" type="ORF">HHL08_13235</name>
</gene>
<reference evidence="3 4" key="1">
    <citation type="submission" date="2020-04" db="EMBL/GenBank/DDBJ databases">
        <title>Sphingobium sp. AR-3-1 isolated from Arctic soil.</title>
        <authorList>
            <person name="Dahal R.H."/>
            <person name="Chaudhary D.K."/>
        </authorList>
    </citation>
    <scope>NUCLEOTIDE SEQUENCE [LARGE SCALE GENOMIC DNA]</scope>
    <source>
        <strain evidence="3 4">AR-3-1</strain>
    </source>
</reference>
<comment type="caution">
    <text evidence="3">The sequence shown here is derived from an EMBL/GenBank/DDBJ whole genome shotgun (WGS) entry which is preliminary data.</text>
</comment>
<keyword evidence="4" id="KW-1185">Reference proteome</keyword>
<evidence type="ECO:0000313" key="4">
    <source>
        <dbReference type="Proteomes" id="UP000519023"/>
    </source>
</evidence>